<evidence type="ECO:0000313" key="7">
    <source>
        <dbReference type="EMBL" id="EDO47797.1"/>
    </source>
</evidence>
<dbReference type="Gene3D" id="4.10.800.10">
    <property type="entry name" value="Thyroglobulin type-1"/>
    <property type="match status" value="3"/>
</dbReference>
<keyword evidence="3" id="KW-0677">Repeat</keyword>
<name>A7RL43_NEMVE</name>
<feature type="non-terminal residue" evidence="7">
    <location>
        <position position="1"/>
    </location>
</feature>
<dbReference type="GO" id="GO:0005615">
    <property type="term" value="C:extracellular space"/>
    <property type="evidence" value="ECO:0000318"/>
    <property type="project" value="GO_Central"/>
</dbReference>
<dbReference type="InterPro" id="IPR051950">
    <property type="entry name" value="Dev_reg/Prot_inhib"/>
</dbReference>
<dbReference type="AlphaFoldDB" id="A7RL43"/>
<dbReference type="eggNOG" id="KOG1214">
    <property type="taxonomic scope" value="Eukaryota"/>
</dbReference>
<dbReference type="PANTHER" id="PTHR12352">
    <property type="entry name" value="SECRETED MODULAR CALCIUM-BINDING PROTEIN"/>
    <property type="match status" value="1"/>
</dbReference>
<dbReference type="PhylomeDB" id="A7RL43"/>
<feature type="disulfide bond" evidence="5">
    <location>
        <begin position="161"/>
        <end position="168"/>
    </location>
</feature>
<dbReference type="InterPro" id="IPR036857">
    <property type="entry name" value="Thyroglobulin_1_sf"/>
</dbReference>
<evidence type="ECO:0000256" key="2">
    <source>
        <dbReference type="ARBA" id="ARBA00022525"/>
    </source>
</evidence>
<keyword evidence="8" id="KW-1185">Reference proteome</keyword>
<dbReference type="EMBL" id="DS469517">
    <property type="protein sequence ID" value="EDO47797.1"/>
    <property type="molecule type" value="Genomic_DNA"/>
</dbReference>
<dbReference type="Proteomes" id="UP000001593">
    <property type="component" value="Unassembled WGS sequence"/>
</dbReference>
<dbReference type="PROSITE" id="PS51162">
    <property type="entry name" value="THYROGLOBULIN_1_2"/>
    <property type="match status" value="3"/>
</dbReference>
<feature type="disulfide bond" evidence="5">
    <location>
        <begin position="25"/>
        <end position="45"/>
    </location>
</feature>
<gene>
    <name evidence="7" type="ORF">NEMVEDRAFT_v1g85342</name>
</gene>
<evidence type="ECO:0000313" key="8">
    <source>
        <dbReference type="Proteomes" id="UP000001593"/>
    </source>
</evidence>
<evidence type="ECO:0000256" key="1">
    <source>
        <dbReference type="ARBA" id="ARBA00004613"/>
    </source>
</evidence>
<organism evidence="7 8">
    <name type="scientific">Nematostella vectensis</name>
    <name type="common">Starlet sea anemone</name>
    <dbReference type="NCBI Taxonomy" id="45351"/>
    <lineage>
        <taxon>Eukaryota</taxon>
        <taxon>Metazoa</taxon>
        <taxon>Cnidaria</taxon>
        <taxon>Anthozoa</taxon>
        <taxon>Hexacorallia</taxon>
        <taxon>Actiniaria</taxon>
        <taxon>Edwardsiidae</taxon>
        <taxon>Nematostella</taxon>
    </lineage>
</organism>
<feature type="disulfide bond" evidence="5">
    <location>
        <begin position="88"/>
        <end position="95"/>
    </location>
</feature>
<reference evidence="7 8" key="1">
    <citation type="journal article" date="2007" name="Science">
        <title>Sea anemone genome reveals ancestral eumetazoan gene repertoire and genomic organization.</title>
        <authorList>
            <person name="Putnam N.H."/>
            <person name="Srivastava M."/>
            <person name="Hellsten U."/>
            <person name="Dirks B."/>
            <person name="Chapman J."/>
            <person name="Salamov A."/>
            <person name="Terry A."/>
            <person name="Shapiro H."/>
            <person name="Lindquist E."/>
            <person name="Kapitonov V.V."/>
            <person name="Jurka J."/>
            <person name="Genikhovich G."/>
            <person name="Grigoriev I.V."/>
            <person name="Lucas S.M."/>
            <person name="Steele R.E."/>
            <person name="Finnerty J.R."/>
            <person name="Technau U."/>
            <person name="Martindale M.Q."/>
            <person name="Rokhsar D.S."/>
        </authorList>
    </citation>
    <scope>NUCLEOTIDE SEQUENCE [LARGE SCALE GENOMIC DNA]</scope>
    <source>
        <strain evidence="8">CH2 X CH6</strain>
    </source>
</reference>
<dbReference type="HOGENOM" id="CLU_088448_0_0_1"/>
<comment type="subcellular location">
    <subcellularLocation>
        <location evidence="1">Secreted</location>
    </subcellularLocation>
</comment>
<feature type="domain" description="Thyroglobulin type-1" evidence="6">
    <location>
        <begin position="1"/>
        <end position="45"/>
    </location>
</feature>
<proteinExistence type="predicted"/>
<dbReference type="InParanoid" id="A7RL43"/>
<dbReference type="PANTHER" id="PTHR12352:SF3">
    <property type="entry name" value="NIDOGEN-2"/>
    <property type="match status" value="1"/>
</dbReference>
<evidence type="ECO:0000256" key="5">
    <source>
        <dbReference type="PROSITE-ProRule" id="PRU00500"/>
    </source>
</evidence>
<dbReference type="SUPFAM" id="SSF57610">
    <property type="entry name" value="Thyroglobulin type-1 domain"/>
    <property type="match status" value="3"/>
</dbReference>
<comment type="caution">
    <text evidence="5">Lacks conserved residue(s) required for the propagation of feature annotation.</text>
</comment>
<protein>
    <recommendedName>
        <fullName evidence="6">Thyroglobulin type-1 domain-containing protein</fullName>
    </recommendedName>
</protein>
<feature type="domain" description="Thyroglobulin type-1" evidence="6">
    <location>
        <begin position="51"/>
        <end position="116"/>
    </location>
</feature>
<dbReference type="Pfam" id="PF00086">
    <property type="entry name" value="Thyroglobulin_1"/>
    <property type="match status" value="3"/>
</dbReference>
<feature type="disulfide bond" evidence="5">
    <location>
        <begin position="16"/>
        <end position="23"/>
    </location>
</feature>
<sequence>FIPTCRDDGSFAEVQCHGLTGQCWCVDMNGIEIPGSVTRGHRPDCKKAAQTTSCQRQRTAALGLTGRPNSARYLPQCKPTGRYEEVQCHTGTGLCWCVDERGQEITRTRTWGYPRCHMAPKSECYNRRREAAHARSARRLSGFPFFVSQCQPDGGFTPLQCHSATGFCWCVDGNGNELAGTRVWGRNNCTEINGK</sequence>
<dbReference type="CDD" id="cd00191">
    <property type="entry name" value="TY"/>
    <property type="match status" value="3"/>
</dbReference>
<evidence type="ECO:0000256" key="4">
    <source>
        <dbReference type="ARBA" id="ARBA00023157"/>
    </source>
</evidence>
<evidence type="ECO:0000259" key="6">
    <source>
        <dbReference type="PROSITE" id="PS51162"/>
    </source>
</evidence>
<dbReference type="PROSITE" id="PS00484">
    <property type="entry name" value="THYROGLOBULIN_1_1"/>
    <property type="match status" value="3"/>
</dbReference>
<feature type="domain" description="Thyroglobulin type-1" evidence="6">
    <location>
        <begin position="121"/>
        <end position="189"/>
    </location>
</feature>
<dbReference type="InterPro" id="IPR000716">
    <property type="entry name" value="Thyroglobulin_1"/>
</dbReference>
<keyword evidence="2" id="KW-0964">Secreted</keyword>
<dbReference type="SMART" id="SM00211">
    <property type="entry name" value="TY"/>
    <property type="match status" value="3"/>
</dbReference>
<accession>A7RL43</accession>
<keyword evidence="4 5" id="KW-1015">Disulfide bond</keyword>
<evidence type="ECO:0000256" key="3">
    <source>
        <dbReference type="ARBA" id="ARBA00022737"/>
    </source>
</evidence>